<dbReference type="PANTHER" id="PTHR47074">
    <property type="entry name" value="BNAC02G40300D PROTEIN"/>
    <property type="match status" value="1"/>
</dbReference>
<dbReference type="Proteomes" id="UP001163823">
    <property type="component" value="Chromosome 8"/>
</dbReference>
<dbReference type="AlphaFoldDB" id="A0AAD7PKE1"/>
<organism evidence="1 2">
    <name type="scientific">Quillaja saponaria</name>
    <name type="common">Soap bark tree</name>
    <dbReference type="NCBI Taxonomy" id="32244"/>
    <lineage>
        <taxon>Eukaryota</taxon>
        <taxon>Viridiplantae</taxon>
        <taxon>Streptophyta</taxon>
        <taxon>Embryophyta</taxon>
        <taxon>Tracheophyta</taxon>
        <taxon>Spermatophyta</taxon>
        <taxon>Magnoliopsida</taxon>
        <taxon>eudicotyledons</taxon>
        <taxon>Gunneridae</taxon>
        <taxon>Pentapetalae</taxon>
        <taxon>rosids</taxon>
        <taxon>fabids</taxon>
        <taxon>Fabales</taxon>
        <taxon>Quillajaceae</taxon>
        <taxon>Quillaja</taxon>
    </lineage>
</organism>
<evidence type="ECO:0000313" key="2">
    <source>
        <dbReference type="Proteomes" id="UP001163823"/>
    </source>
</evidence>
<proteinExistence type="predicted"/>
<dbReference type="InterPro" id="IPR052929">
    <property type="entry name" value="RNase_H-like_EbsB-rel"/>
</dbReference>
<evidence type="ECO:0000313" key="1">
    <source>
        <dbReference type="EMBL" id="KAJ7958362.1"/>
    </source>
</evidence>
<comment type="caution">
    <text evidence="1">The sequence shown here is derived from an EMBL/GenBank/DDBJ whole genome shotgun (WGS) entry which is preliminary data.</text>
</comment>
<name>A0AAD7PKE1_QUISA</name>
<dbReference type="KEGG" id="qsa:O6P43_019103"/>
<dbReference type="CDD" id="cd06222">
    <property type="entry name" value="RNase_H_like"/>
    <property type="match status" value="1"/>
</dbReference>
<gene>
    <name evidence="1" type="ORF">O6P43_019103</name>
</gene>
<dbReference type="EMBL" id="JARAOO010000008">
    <property type="protein sequence ID" value="KAJ7958362.1"/>
    <property type="molecule type" value="Genomic_DNA"/>
</dbReference>
<accession>A0AAD7PKE1</accession>
<protein>
    <submittedName>
        <fullName evidence="1">Ribonuclease H protein</fullName>
    </submittedName>
</protein>
<dbReference type="InterPro" id="IPR044730">
    <property type="entry name" value="RNase_H-like_dom_plant"/>
</dbReference>
<dbReference type="PANTHER" id="PTHR47074:SF11">
    <property type="entry name" value="REVERSE TRANSCRIPTASE-LIKE PROTEIN"/>
    <property type="match status" value="1"/>
</dbReference>
<sequence length="196" mass="22025">MRWKRKMVVLPSKTLRSSLVENVLIQRLLSCLSYLVNVVPNFMQSSFFSANLNDWFVLNLNCDVLFRDTIPWPTNFSFLAWRFWKWRNKLLFVDNSTIPPNALFSLSAEVEALWSSLELSPSKLHIEMTIKWFPPSTSCVKLNSDGSSKNGGLRAGSGGVLRSDCGQWLGGYVANLASGTNTFAEIGGVLLWLKLA</sequence>
<keyword evidence="2" id="KW-1185">Reference proteome</keyword>
<reference evidence="1" key="1">
    <citation type="journal article" date="2023" name="Science">
        <title>Elucidation of the pathway for biosynthesis of saponin adjuvants from the soapbark tree.</title>
        <authorList>
            <person name="Reed J."/>
            <person name="Orme A."/>
            <person name="El-Demerdash A."/>
            <person name="Owen C."/>
            <person name="Martin L.B.B."/>
            <person name="Misra R.C."/>
            <person name="Kikuchi S."/>
            <person name="Rejzek M."/>
            <person name="Martin A.C."/>
            <person name="Harkess A."/>
            <person name="Leebens-Mack J."/>
            <person name="Louveau T."/>
            <person name="Stephenson M.J."/>
            <person name="Osbourn A."/>
        </authorList>
    </citation>
    <scope>NUCLEOTIDE SEQUENCE</scope>
    <source>
        <strain evidence="1">S10</strain>
    </source>
</reference>